<sequence length="146" mass="15183">MLRSVPRGRRTVMNGRHEPGRRTRSPLDAVEDHLRDWIDRRLDGLTVLGEDAIRRVRGWVDVLLDEIAEGGAGMQAAVGGLRAATAGRNPVLGALAGLVSALSVAARIGLAVLVAVALLLGPLLLVVLLVALLVAVVIGALRAAGA</sequence>
<evidence type="ECO:0000313" key="1">
    <source>
        <dbReference type="EMBL" id="UYP20936.1"/>
    </source>
</evidence>
<dbReference type="Proteomes" id="UP001156484">
    <property type="component" value="Chromosome"/>
</dbReference>
<name>A0ACD4DLN1_9NOCA</name>
<evidence type="ECO:0000313" key="2">
    <source>
        <dbReference type="Proteomes" id="UP001156484"/>
    </source>
</evidence>
<organism evidence="1 2">
    <name type="scientific">Rhodococcus sacchari</name>
    <dbReference type="NCBI Taxonomy" id="2962047"/>
    <lineage>
        <taxon>Bacteria</taxon>
        <taxon>Bacillati</taxon>
        <taxon>Actinomycetota</taxon>
        <taxon>Actinomycetes</taxon>
        <taxon>Mycobacteriales</taxon>
        <taxon>Nocardiaceae</taxon>
        <taxon>Rhodococcus</taxon>
    </lineage>
</organism>
<keyword evidence="2" id="KW-1185">Reference proteome</keyword>
<gene>
    <name evidence="1" type="primary">ampE</name>
    <name evidence="1" type="ORF">OED52_05515</name>
</gene>
<reference evidence="1" key="1">
    <citation type="submission" date="2022-10" db="EMBL/GenBank/DDBJ databases">
        <title>Rhodococcus ferula Z13 complete genome.</title>
        <authorList>
            <person name="Long X."/>
            <person name="Zang M."/>
        </authorList>
    </citation>
    <scope>NUCLEOTIDE SEQUENCE</scope>
    <source>
        <strain evidence="1">Z13</strain>
    </source>
</reference>
<dbReference type="EMBL" id="CP107551">
    <property type="protein sequence ID" value="UYP20936.1"/>
    <property type="molecule type" value="Genomic_DNA"/>
</dbReference>
<protein>
    <submittedName>
        <fullName evidence="1">Regulatory signaling modulator protein AmpE</fullName>
    </submittedName>
</protein>
<proteinExistence type="predicted"/>
<accession>A0ACD4DLN1</accession>